<gene>
    <name evidence="2" type="ORF">J0S82_005521</name>
</gene>
<dbReference type="InterPro" id="IPR038915">
    <property type="entry name" value="PRR29-like"/>
</dbReference>
<evidence type="ECO:0000313" key="3">
    <source>
        <dbReference type="Proteomes" id="UP000700334"/>
    </source>
</evidence>
<dbReference type="Pfam" id="PF15248">
    <property type="entry name" value="DUF4587"/>
    <property type="match status" value="1"/>
</dbReference>
<dbReference type="EMBL" id="JAGFMF010012271">
    <property type="protein sequence ID" value="KAG8505076.1"/>
    <property type="molecule type" value="Genomic_DNA"/>
</dbReference>
<organism evidence="2 3">
    <name type="scientific">Galemys pyrenaicus</name>
    <name type="common">Iberian desman</name>
    <name type="synonym">Pyrenean desman</name>
    <dbReference type="NCBI Taxonomy" id="202257"/>
    <lineage>
        <taxon>Eukaryota</taxon>
        <taxon>Metazoa</taxon>
        <taxon>Chordata</taxon>
        <taxon>Craniata</taxon>
        <taxon>Vertebrata</taxon>
        <taxon>Euteleostomi</taxon>
        <taxon>Mammalia</taxon>
        <taxon>Eutheria</taxon>
        <taxon>Laurasiatheria</taxon>
        <taxon>Eulipotyphla</taxon>
        <taxon>Talpidae</taxon>
        <taxon>Galemys</taxon>
    </lineage>
</organism>
<evidence type="ECO:0000259" key="1">
    <source>
        <dbReference type="Pfam" id="PF15248"/>
    </source>
</evidence>
<feature type="domain" description="DUF4587" evidence="1">
    <location>
        <begin position="48"/>
        <end position="119"/>
    </location>
</feature>
<name>A0A8J5ZEJ7_GALPY</name>
<dbReference type="PANTHER" id="PTHR28604">
    <property type="match status" value="1"/>
</dbReference>
<dbReference type="InterPro" id="IPR027904">
    <property type="entry name" value="DUF4587"/>
</dbReference>
<comment type="caution">
    <text evidence="2">The sequence shown here is derived from an EMBL/GenBank/DDBJ whole genome shotgun (WGS) entry which is preliminary data.</text>
</comment>
<dbReference type="PANTHER" id="PTHR28604:SF1">
    <property type="entry name" value="PROLINE-RICH PROTEIN 29"/>
    <property type="match status" value="1"/>
</dbReference>
<keyword evidence="3" id="KW-1185">Reference proteome</keyword>
<dbReference type="Proteomes" id="UP000700334">
    <property type="component" value="Unassembled WGS sequence"/>
</dbReference>
<dbReference type="AlphaFoldDB" id="A0A8J5ZEJ7"/>
<protein>
    <submittedName>
        <fullName evidence="2">Proline-rich protein 29</fullName>
    </submittedName>
</protein>
<reference evidence="2" key="1">
    <citation type="journal article" date="2021" name="Evol. Appl.">
        <title>The genome of the Pyrenean desman and the effects of bottlenecks and inbreeding on the genomic landscape of an endangered species.</title>
        <authorList>
            <person name="Escoda L."/>
            <person name="Castresana J."/>
        </authorList>
    </citation>
    <scope>NUCLEOTIDE SEQUENCE</scope>
    <source>
        <strain evidence="2">IBE-C5619</strain>
    </source>
</reference>
<accession>A0A8J5ZEJ7</accession>
<evidence type="ECO:0000313" key="2">
    <source>
        <dbReference type="EMBL" id="KAG8505076.1"/>
    </source>
</evidence>
<proteinExistence type="predicted"/>
<sequence length="244" mass="26246">MGGGAWGSWSPTQDPSVPSLAESVFPFLQPWVTILQPISWAVPPPPLQPGHMKEDLLELMMLQNAQMQQLLLSGLVASVLSPGPAPLCPQVYLEGQEESEEEGLLEAQGEGPLVFHHHYVPCPTPALGALPPWPASFLSPHPHQSPLWDVTRTQPHPPAFGKREARAVPPPPPPSATGTVGADVPPASGRGWVLGSRAQALGWSGAQEGHVSWAWGGPYCHHQRQLAYSCPFSLWGPLRQEGIQ</sequence>
<dbReference type="OrthoDB" id="8962708at2759"/>